<feature type="region of interest" description="Disordered" evidence="1">
    <location>
        <begin position="51"/>
        <end position="160"/>
    </location>
</feature>
<evidence type="ECO:0000313" key="2">
    <source>
        <dbReference type="EMBL" id="EMC92074.1"/>
    </source>
</evidence>
<organism evidence="2 3">
    <name type="scientific">Baudoinia panamericana (strain UAMH 10762)</name>
    <name type="common">Angels' share fungus</name>
    <name type="synonym">Baudoinia compniacensis (strain UAMH 10762)</name>
    <dbReference type="NCBI Taxonomy" id="717646"/>
    <lineage>
        <taxon>Eukaryota</taxon>
        <taxon>Fungi</taxon>
        <taxon>Dikarya</taxon>
        <taxon>Ascomycota</taxon>
        <taxon>Pezizomycotina</taxon>
        <taxon>Dothideomycetes</taxon>
        <taxon>Dothideomycetidae</taxon>
        <taxon>Mycosphaerellales</taxon>
        <taxon>Teratosphaeriaceae</taxon>
        <taxon>Baudoinia</taxon>
    </lineage>
</organism>
<dbReference type="eggNOG" id="ENOG502SAW3">
    <property type="taxonomic scope" value="Eukaryota"/>
</dbReference>
<sequence>MARLSKSQSFTIHEDAGIPTPDTFQHPSFEEAVNSAYDIDTLDTEQRIDRRAVETDEDDVFSHKETNNADDGARRASFLTQTSISSFPRSNRDDVKPYKPPVIRPSFRRPESVRRLQLSSPPPFRSPRHSVVRHTSSRSGTPRSARSARAHGSPLPRRTFAHDGEDAAEAKNYPLVLLHITLLPTTFPWSRGAVHDLLPADIAQRLQLLRTKVTDTLLQRGLLIPHPHAEYDLLEERLLEALELRSERITKCGHFRSDSFSSGEGSDSGLGSSVDGSCVDSDENLCATCQQPLGESQHGAGESGRKWSIKVYAANGLLGAGAWAAAWDEMESVDVEILPWVSDELRRELDIRTYEDTTHVEQNGPFAAEGFADVESPSTTEPSRPTSSSDDSKTPKKVLPTELPQIYRRAEIPITILLRNYVFLLAKDRRNATIFFLAMFAFCLGVRSLTGITKLATLPTQMAGPWQANDTLTMAVTAGSVEYTSGLTEQPTSSATGSPFVEIDPGGGEQAAEDDVERLNALLEPELHLHGIVAGQE</sequence>
<dbReference type="OMA" id="GPWQAND"/>
<feature type="compositionally biased region" description="Polar residues" evidence="1">
    <location>
        <begin position="78"/>
        <end position="89"/>
    </location>
</feature>
<dbReference type="AlphaFoldDB" id="M2MZH3"/>
<feature type="region of interest" description="Disordered" evidence="1">
    <location>
        <begin position="1"/>
        <end position="26"/>
    </location>
</feature>
<accession>M2MZH3</accession>
<name>M2MZH3_BAUPA</name>
<dbReference type="EMBL" id="KB445562">
    <property type="protein sequence ID" value="EMC92074.1"/>
    <property type="molecule type" value="Genomic_DNA"/>
</dbReference>
<evidence type="ECO:0000256" key="1">
    <source>
        <dbReference type="SAM" id="MobiDB-lite"/>
    </source>
</evidence>
<dbReference type="HOGENOM" id="CLU_507106_0_0_1"/>
<dbReference type="Proteomes" id="UP000011761">
    <property type="component" value="Unassembled WGS sequence"/>
</dbReference>
<keyword evidence="3" id="KW-1185">Reference proteome</keyword>
<dbReference type="GeneID" id="19113435"/>
<dbReference type="RefSeq" id="XP_007680335.1">
    <property type="nucleotide sequence ID" value="XM_007682145.1"/>
</dbReference>
<proteinExistence type="predicted"/>
<gene>
    <name evidence="2" type="ORF">BAUCODRAFT_38102</name>
</gene>
<feature type="compositionally biased region" description="Basic residues" evidence="1">
    <location>
        <begin position="126"/>
        <end position="136"/>
    </location>
</feature>
<feature type="compositionally biased region" description="Polar residues" evidence="1">
    <location>
        <begin position="1"/>
        <end position="11"/>
    </location>
</feature>
<dbReference type="OrthoDB" id="5369448at2759"/>
<feature type="compositionally biased region" description="Low complexity" evidence="1">
    <location>
        <begin position="375"/>
        <end position="389"/>
    </location>
</feature>
<evidence type="ECO:0000313" key="3">
    <source>
        <dbReference type="Proteomes" id="UP000011761"/>
    </source>
</evidence>
<feature type="region of interest" description="Disordered" evidence="1">
    <location>
        <begin position="368"/>
        <end position="400"/>
    </location>
</feature>
<dbReference type="KEGG" id="bcom:BAUCODRAFT_38102"/>
<reference evidence="2 3" key="1">
    <citation type="journal article" date="2012" name="PLoS Pathog.">
        <title>Diverse lifestyles and strategies of plant pathogenesis encoded in the genomes of eighteen Dothideomycetes fungi.</title>
        <authorList>
            <person name="Ohm R.A."/>
            <person name="Feau N."/>
            <person name="Henrissat B."/>
            <person name="Schoch C.L."/>
            <person name="Horwitz B.A."/>
            <person name="Barry K.W."/>
            <person name="Condon B.J."/>
            <person name="Copeland A.C."/>
            <person name="Dhillon B."/>
            <person name="Glaser F."/>
            <person name="Hesse C.N."/>
            <person name="Kosti I."/>
            <person name="LaButti K."/>
            <person name="Lindquist E.A."/>
            <person name="Lucas S."/>
            <person name="Salamov A.A."/>
            <person name="Bradshaw R.E."/>
            <person name="Ciuffetti L."/>
            <person name="Hamelin R.C."/>
            <person name="Kema G.H.J."/>
            <person name="Lawrence C."/>
            <person name="Scott J.A."/>
            <person name="Spatafora J.W."/>
            <person name="Turgeon B.G."/>
            <person name="de Wit P.J.G.M."/>
            <person name="Zhong S."/>
            <person name="Goodwin S.B."/>
            <person name="Grigoriev I.V."/>
        </authorList>
    </citation>
    <scope>NUCLEOTIDE SEQUENCE [LARGE SCALE GENOMIC DNA]</scope>
    <source>
        <strain evidence="2 3">UAMH 10762</strain>
    </source>
</reference>
<protein>
    <submittedName>
        <fullName evidence="2">Uncharacterized protein</fullName>
    </submittedName>
</protein>
<feature type="compositionally biased region" description="Basic and acidic residues" evidence="1">
    <location>
        <begin position="51"/>
        <end position="74"/>
    </location>
</feature>